<accession>A0A0F6SJS7</accession>
<dbReference type="Proteomes" id="UP000225161">
    <property type="component" value="Genome"/>
</dbReference>
<dbReference type="EMBL" id="KR080200">
    <property type="protein sequence ID" value="AKF14737.1"/>
    <property type="molecule type" value="Genomic_DNA"/>
</dbReference>
<organism evidence="1 2">
    <name type="scientific">Mycobacterium phage AlanGrant</name>
    <dbReference type="NCBI Taxonomy" id="1647307"/>
    <lineage>
        <taxon>Viruses</taxon>
        <taxon>Duplodnaviria</taxon>
        <taxon>Heunggongvirae</taxon>
        <taxon>Uroviricota</taxon>
        <taxon>Caudoviricetes</taxon>
        <taxon>Bclasvirinae</taxon>
        <taxon>Coopervirus</taxon>
        <taxon>Coopervirus vincenzo</taxon>
    </lineage>
</organism>
<name>A0A0F6SJS7_9CAUD</name>
<gene>
    <name evidence="1" type="primary">72</name>
    <name evidence="1" type="ORF">SEA_ALANGRANT_72</name>
</gene>
<reference evidence="1 2" key="1">
    <citation type="journal article" date="2015" name="Genome Announc.">
        <title>Genome Sequences of Mycobacteriophages AlanGrant, Baee, Corofin, OrangeOswald, and Vincenzo, New Members of Cluster B.</title>
        <authorList>
            <person name="Pope W.H."/>
            <person name="Carbonara M.E."/>
            <person name="Cioffi H.M."/>
            <person name="Cruz T."/>
            <person name="Dang B.Q."/>
            <person name="Doyle A.N."/>
            <person name="Fan O.H."/>
            <person name="Gallagher M."/>
            <person name="Gentile G.M."/>
            <person name="German B.A."/>
            <person name="Farrell M.E."/>
            <person name="Gerwig M."/>
            <person name="Hunter K.L."/>
            <person name="Lefever V.E."/>
            <person name="Marfisi N.A."/>
            <person name="McDonnell J.E."/>
            <person name="Monga J.K."/>
            <person name="Quiroz K.G."/>
            <person name="Pong A.C."/>
            <person name="Rimple P.A."/>
            <person name="Situ M."/>
            <person name="Sohnen P.C."/>
            <person name="Stockinger A.N."/>
            <person name="Thompson P.K."/>
            <person name="Torchio N.M."/>
            <person name="Toner C.L."/>
            <person name="Ulbrich M.C."/>
            <person name="Vohra N.I."/>
            <person name="Zakir A."/>
            <person name="Adkins N.L."/>
            <person name="Brown B.R."/>
            <person name="Churilla B.M."/>
            <person name="Kramer Z.J."/>
            <person name="Lapin J.S."/>
            <person name="Montgomery M.T."/>
            <person name="Prout A.K."/>
            <person name="Grubb S.R."/>
            <person name="Warner M.H."/>
            <person name="Bowman C.A."/>
            <person name="Russell D.A."/>
            <person name="Hatfull G.F."/>
        </authorList>
    </citation>
    <scope>NUCLEOTIDE SEQUENCE [LARGE SCALE GENOMIC DNA]</scope>
</reference>
<protein>
    <submittedName>
        <fullName evidence="1">Uncharacterized protein</fullName>
    </submittedName>
</protein>
<sequence length="179" mass="19903">MTTGATSPDPHQSWTVKHTAQLVERHEVYATTAEDRPDVANYGDAVAAMFDQARAWHDAHNLAPMDLARFVRVAADGKPAAVGVSWTVTVGRGDISTDQRLPGVMDSWRWSARFHHWRKVFNRLDGRQGRLLAARDDARGATVHKLFPEHDRAADTVVPWAQLPPELNVTPFDPPPATQ</sequence>
<proteinExistence type="predicted"/>
<evidence type="ECO:0000313" key="1">
    <source>
        <dbReference type="EMBL" id="AKF14737.1"/>
    </source>
</evidence>
<evidence type="ECO:0000313" key="2">
    <source>
        <dbReference type="Proteomes" id="UP000225161"/>
    </source>
</evidence>